<feature type="chain" id="PRO_5046678214" evidence="1">
    <location>
        <begin position="29"/>
        <end position="659"/>
    </location>
</feature>
<proteinExistence type="predicted"/>
<keyword evidence="3" id="KW-1185">Reference proteome</keyword>
<name>A0ABX0AE41_9GAMM</name>
<gene>
    <name evidence="2" type="ORF">DT603_12670</name>
</gene>
<reference evidence="2 3" key="1">
    <citation type="submission" date="2018-07" db="EMBL/GenBank/DDBJ databases">
        <title>Whole genome Sequencing of Pseudoxanthomonas gei KCTC 32298 (T).</title>
        <authorList>
            <person name="Kumar S."/>
            <person name="Bansal K."/>
            <person name="Kaur A."/>
            <person name="Patil P."/>
            <person name="Sharma S."/>
            <person name="Patil P.B."/>
        </authorList>
    </citation>
    <scope>NUCLEOTIDE SEQUENCE [LARGE SCALE GENOMIC DNA]</scope>
    <source>
        <strain evidence="2 3">KCTC 32298</strain>
    </source>
</reference>
<evidence type="ECO:0000313" key="3">
    <source>
        <dbReference type="Proteomes" id="UP001429354"/>
    </source>
</evidence>
<dbReference type="SUPFAM" id="SSF117074">
    <property type="entry name" value="Hypothetical protein PA1324"/>
    <property type="match status" value="1"/>
</dbReference>
<dbReference type="Proteomes" id="UP001429354">
    <property type="component" value="Unassembled WGS sequence"/>
</dbReference>
<comment type="caution">
    <text evidence="2">The sequence shown here is derived from an EMBL/GenBank/DDBJ whole genome shotgun (WGS) entry which is preliminary data.</text>
</comment>
<organism evidence="2 3">
    <name type="scientific">Pseudoxanthomonas gei</name>
    <dbReference type="NCBI Taxonomy" id="1383030"/>
    <lineage>
        <taxon>Bacteria</taxon>
        <taxon>Pseudomonadati</taxon>
        <taxon>Pseudomonadota</taxon>
        <taxon>Gammaproteobacteria</taxon>
        <taxon>Lysobacterales</taxon>
        <taxon>Lysobacteraceae</taxon>
        <taxon>Pseudoxanthomonas</taxon>
    </lineage>
</organism>
<feature type="signal peptide" evidence="1">
    <location>
        <begin position="1"/>
        <end position="28"/>
    </location>
</feature>
<dbReference type="EMBL" id="QOVG01000008">
    <property type="protein sequence ID" value="NDK39696.1"/>
    <property type="molecule type" value="Genomic_DNA"/>
</dbReference>
<dbReference type="InterPro" id="IPR013783">
    <property type="entry name" value="Ig-like_fold"/>
</dbReference>
<dbReference type="RefSeq" id="WP_162350269.1">
    <property type="nucleotide sequence ID" value="NZ_QOVG01000008.1"/>
</dbReference>
<accession>A0ABX0AE41</accession>
<evidence type="ECO:0000313" key="2">
    <source>
        <dbReference type="EMBL" id="NDK39696.1"/>
    </source>
</evidence>
<dbReference type="Gene3D" id="2.60.40.10">
    <property type="entry name" value="Immunoglobulins"/>
    <property type="match status" value="1"/>
</dbReference>
<keyword evidence="1" id="KW-0732">Signal</keyword>
<protein>
    <submittedName>
        <fullName evidence="2">Carboxypeptidase regulatory-like domain-containing protein</fullName>
    </submittedName>
</protein>
<sequence length="659" mass="71079">MRRSTTYPLPLAVVAALVLNATSPPAFAAASVHAAPYRDRIISREDLQVLPPDEDEEYDDEGLPRSVRAELNLSHSERGEGTFTEQGLSVGGFWETPSLGSFSLDATLFRSNRDRFRGDGGLGGAITLWQRDLNLDGGWLGSNGLGVLNTPLTPLQYNQYRFFMPTVALAGAATEWRNEGSGLLLQASLGRAGIYNGTRMVGFDIADGDVASLGAQWSWAPQWKGSAMFLGTQGRIVPDALEEAVFAVGDTRAMYAGTSWDGARDAMQFNLLSSNGDRGHASGAWVDASSRRGRYTHNYGVFRLDPGLSWGALPINNDAEGGYYRVGYQYARWSWNGGVDTIRSISGDGFDGVYATAFGRYQASSTLGYGASFNTRHASGDDGGSYSTQWFADKRNAWGQTRVQLDLATAGNHADSWQVSVDQSFAVKQARRLSASLSHGSLVYDGEAATRSTSLTLYGGGDLTNTLSLDGSARWTEGDGPSAQRGSDFNIGLNWRLQPHWALSAMVYQSEGSQRSPFVLDPLVTGTPFISLPRDRSLFLTLRYDRQAGRQQGVLGGAPGGAVGSISGSLFLDENDDGQRAASEQPAANITVILDGRYSVRTDSLGNFSFPRVAAGPHLVTAVPDNLPLPWFIDEAPGQAVQVNVRQDAHLQIGARRRR</sequence>
<evidence type="ECO:0000256" key="1">
    <source>
        <dbReference type="SAM" id="SignalP"/>
    </source>
</evidence>